<sequence>MYENNSWASQLRYGDAILIEARQLNAVESKGAQKSVQWFYDEVEFLEYEYRARENAAAEILGCRARAGTKSMVVKLRCRRYCTTSGVREPFHRDSWLASCLRKSSSESHCLRVVTRCDRRVSSPWMYWMKTLVTILADRKSFYAHHEAVRGQQVNASETRTLYYGVRLPSSRDVASAELKFSLLFAAHTPTSLVTNFCSPRHNHTRTFTMASQSGMVDPAIFQDLQARVDEDTAVRDTAMSLSSSREHTRPQSPTASSTPDKTTTPAHNRAVPEVLKAAEDSINIVVNDVSKLSQAASKLPYYKFNNMWSRQMQSAVEGLLFWGWLGGYKYDGGEIKAGRLLTIEELGEILKVPVNLKERDEFHLTLEEYLQSLISLVEELTRLARNAVTLGDYERPLLINQFVKDLFAGFQILNLKNDSLRRRGDGLKYRVKDVEDHGQHLQNFDISTKTTSTRPGATSTPLNSPQCPTKRSRIRTFVLPTPRHQQSSRQPSTMASATGIPAVPAPKAPAAPIEPLNTDVARIYTHIHPFLVLSLYAYKFNDLVADPARVLLGTLLPVAVLQIAYVAVCLPPTSGTSSAPQIKKQKASDKKKTAPGKIEQRINGTIVPAFLSLLLTALASTPLLTATLVLFGAPVTTHHTHTLLAGAHIAVLSTLPLVYVHGVSGETWREAVALLLPIDEVYGGLIGTVLGAWLGAVPIPLDWDREWQKWPVTIVTGAYIGYSVGKLLGGTLLKGKKIMFDSVVSTPELAGNLPFVSRFILTSSQLSSYKPAMPKTDVLIVGSGSAGIFAATWLAIYGIPFTILERRSGPLEIGQADGVQVRTAEIYDSFGLAEDLLREAYHIYEVCFWGADGSGGIKRNSRSIDTEQGLSHLPHVILNQARMNGLMLGKMETIMKEKGTWREGSANGIEYGWTVTGIDVDQDTVSDPDAHCVRVSAAKHSQVETWEAKYVLGCDGAHSTVRRSLDYRMVGDSTDTVWGVMDIYPLTDFPDIRRKCTIHSPSGNLLIIPREGGSLVRFYIQLPAGSQPKDVTLSDLQNTAKKIFAPYNMAFADTFWWSAYSIGQRLADNFHKDMRVFLTGDACHTHSPKAGQGMNVSLQDGYNLGWKLGSVLSHLSPPSILPSYVSERSKTAADLIAFDRELSRLFSRKEEKEGEFAEYFTKSGRYMAGFTARYEDSLISDLQRSEEDLAKGIKVGMRFPTAQVVRFCDARPVQLQSVCKSDGRWRVVVFAGDIAQNQSSMEKLGKLASALEHTMTRFTPIAAYSDSVIEPLLVLNTQFRVMEQKLIPKVFCPKTGKWGIKDLHKTYLDDKHYNVGHGHAYKRYGVDPGEGAVVIIRPDQYVAMVLSMGSVAGIEGFFAGCLLEQVPFTNGVDKH</sequence>
<gene>
    <name evidence="1" type="ORF">OPT61_g2088</name>
</gene>
<organism evidence="1 2">
    <name type="scientific">Boeremia exigua</name>
    <dbReference type="NCBI Taxonomy" id="749465"/>
    <lineage>
        <taxon>Eukaryota</taxon>
        <taxon>Fungi</taxon>
        <taxon>Dikarya</taxon>
        <taxon>Ascomycota</taxon>
        <taxon>Pezizomycotina</taxon>
        <taxon>Dothideomycetes</taxon>
        <taxon>Pleosporomycetidae</taxon>
        <taxon>Pleosporales</taxon>
        <taxon>Pleosporineae</taxon>
        <taxon>Didymellaceae</taxon>
        <taxon>Boeremia</taxon>
    </lineage>
</organism>
<accession>A0ACC2IN23</accession>
<dbReference type="Proteomes" id="UP001153331">
    <property type="component" value="Unassembled WGS sequence"/>
</dbReference>
<evidence type="ECO:0000313" key="1">
    <source>
        <dbReference type="EMBL" id="KAJ8116507.1"/>
    </source>
</evidence>
<dbReference type="EMBL" id="JAPHNI010000091">
    <property type="protein sequence ID" value="KAJ8116507.1"/>
    <property type="molecule type" value="Genomic_DNA"/>
</dbReference>
<keyword evidence="2" id="KW-1185">Reference proteome</keyword>
<evidence type="ECO:0000313" key="2">
    <source>
        <dbReference type="Proteomes" id="UP001153331"/>
    </source>
</evidence>
<comment type="caution">
    <text evidence="1">The sequence shown here is derived from an EMBL/GenBank/DDBJ whole genome shotgun (WGS) entry which is preliminary data.</text>
</comment>
<proteinExistence type="predicted"/>
<name>A0ACC2IN23_9PLEO</name>
<reference evidence="1" key="1">
    <citation type="submission" date="2022-11" db="EMBL/GenBank/DDBJ databases">
        <title>Genome Sequence of Boeremia exigua.</title>
        <authorList>
            <person name="Buettner E."/>
        </authorList>
    </citation>
    <scope>NUCLEOTIDE SEQUENCE</scope>
    <source>
        <strain evidence="1">CU02</strain>
    </source>
</reference>
<protein>
    <submittedName>
        <fullName evidence="1">Uncharacterized protein</fullName>
    </submittedName>
</protein>